<dbReference type="PANTHER" id="PTHR11579:SF0">
    <property type="entry name" value="PROTEIN-L-ISOASPARTATE(D-ASPARTATE) O-METHYLTRANSFERASE"/>
    <property type="match status" value="1"/>
</dbReference>
<evidence type="ECO:0000256" key="3">
    <source>
        <dbReference type="ARBA" id="ARBA00022490"/>
    </source>
</evidence>
<dbReference type="FunFam" id="3.40.50.150:FF:000010">
    <property type="entry name" value="Protein-L-isoaspartate O-methyltransferase"/>
    <property type="match status" value="1"/>
</dbReference>
<dbReference type="Gene3D" id="3.40.50.150">
    <property type="entry name" value="Vaccinia Virus protein VP39"/>
    <property type="match status" value="1"/>
</dbReference>
<dbReference type="NCBIfam" id="TIGR00080">
    <property type="entry name" value="pimt"/>
    <property type="match status" value="1"/>
</dbReference>
<evidence type="ECO:0000313" key="8">
    <source>
        <dbReference type="EMBL" id="MCW0481125.1"/>
    </source>
</evidence>
<comment type="subcellular location">
    <subcellularLocation>
        <location evidence="1 7">Cytoplasm</location>
    </subcellularLocation>
</comment>
<comment type="caution">
    <text evidence="8">The sequence shown here is derived from an EMBL/GenBank/DDBJ whole genome shotgun (WGS) entry which is preliminary data.</text>
</comment>
<evidence type="ECO:0000256" key="7">
    <source>
        <dbReference type="HAMAP-Rule" id="MF_00090"/>
    </source>
</evidence>
<dbReference type="Proteomes" id="UP001163821">
    <property type="component" value="Unassembled WGS sequence"/>
</dbReference>
<dbReference type="PROSITE" id="PS01279">
    <property type="entry name" value="PCMT"/>
    <property type="match status" value="1"/>
</dbReference>
<dbReference type="InterPro" id="IPR000682">
    <property type="entry name" value="PCMT"/>
</dbReference>
<sequence>MIPSLLKIVCSGIPVLLLGISFQQDRFAVAREQMVNQQIEARGISHRGVLAAMRKVERHHFVPEAYRQLAYADQPLPIGYGQTISQPYIVAYMTELIQPRPHYNVLEIGTGSGYQAAVLAEITAWVYTIEIVEELACQAEELLLNLGYKNIYVKAGDGYSGWKEHAPFDAIVVTAAADSIPKPLVEQLKEGGIMVIPVGGEHQIQTLKVVEKKNGKVIILNVAPVRFVPFIHKE</sequence>
<dbReference type="EC" id="2.1.1.77" evidence="7"/>
<comment type="catalytic activity">
    <reaction evidence="7">
        <text>[protein]-L-isoaspartate + S-adenosyl-L-methionine = [protein]-L-isoaspartate alpha-methyl ester + S-adenosyl-L-homocysteine</text>
        <dbReference type="Rhea" id="RHEA:12705"/>
        <dbReference type="Rhea" id="RHEA-COMP:12143"/>
        <dbReference type="Rhea" id="RHEA-COMP:12144"/>
        <dbReference type="ChEBI" id="CHEBI:57856"/>
        <dbReference type="ChEBI" id="CHEBI:59789"/>
        <dbReference type="ChEBI" id="CHEBI:90596"/>
        <dbReference type="ChEBI" id="CHEBI:90598"/>
        <dbReference type="EC" id="2.1.1.77"/>
    </reaction>
</comment>
<name>A0AA41Y3G2_9BACT</name>
<gene>
    <name evidence="7" type="primary">pcm</name>
    <name evidence="8" type="ORF">N2K84_00180</name>
</gene>
<evidence type="ECO:0000256" key="1">
    <source>
        <dbReference type="ARBA" id="ARBA00004496"/>
    </source>
</evidence>
<dbReference type="GO" id="GO:0032259">
    <property type="term" value="P:methylation"/>
    <property type="evidence" value="ECO:0007669"/>
    <property type="project" value="UniProtKB-KW"/>
</dbReference>
<feature type="active site" evidence="7">
    <location>
        <position position="85"/>
    </location>
</feature>
<dbReference type="GO" id="GO:0004719">
    <property type="term" value="F:protein-L-isoaspartate (D-aspartate) O-methyltransferase activity"/>
    <property type="evidence" value="ECO:0007669"/>
    <property type="project" value="UniProtKB-UniRule"/>
</dbReference>
<dbReference type="GO" id="GO:0005737">
    <property type="term" value="C:cytoplasm"/>
    <property type="evidence" value="ECO:0007669"/>
    <property type="project" value="UniProtKB-SubCell"/>
</dbReference>
<keyword evidence="9" id="KW-1185">Reference proteome</keyword>
<evidence type="ECO:0000313" key="9">
    <source>
        <dbReference type="Proteomes" id="UP001163821"/>
    </source>
</evidence>
<evidence type="ECO:0000256" key="2">
    <source>
        <dbReference type="ARBA" id="ARBA00005369"/>
    </source>
</evidence>
<organism evidence="8 9">
    <name type="scientific">Gaoshiqia sediminis</name>
    <dbReference type="NCBI Taxonomy" id="2986998"/>
    <lineage>
        <taxon>Bacteria</taxon>
        <taxon>Pseudomonadati</taxon>
        <taxon>Bacteroidota</taxon>
        <taxon>Bacteroidia</taxon>
        <taxon>Marinilabiliales</taxon>
        <taxon>Prolixibacteraceae</taxon>
        <taxon>Gaoshiqia</taxon>
    </lineage>
</organism>
<evidence type="ECO:0000256" key="6">
    <source>
        <dbReference type="ARBA" id="ARBA00022691"/>
    </source>
</evidence>
<keyword evidence="6 7" id="KW-0949">S-adenosyl-L-methionine</keyword>
<reference evidence="8" key="1">
    <citation type="submission" date="2022-10" db="EMBL/GenBank/DDBJ databases">
        <title>Gaoshiqiia sediminis gen. nov., sp. nov., isolated from coastal sediment.</title>
        <authorList>
            <person name="Yu W.X."/>
            <person name="Mu D.S."/>
            <person name="Du J.Z."/>
            <person name="Liang Y.Q."/>
        </authorList>
    </citation>
    <scope>NUCLEOTIDE SEQUENCE</scope>
    <source>
        <strain evidence="8">A06</strain>
    </source>
</reference>
<dbReference type="RefSeq" id="WP_282589730.1">
    <property type="nucleotide sequence ID" value="NZ_JAPAAF010000001.1"/>
</dbReference>
<accession>A0AA41Y3G2</accession>
<keyword evidence="3 7" id="KW-0963">Cytoplasm</keyword>
<keyword evidence="5 7" id="KW-0808">Transferase</keyword>
<dbReference type="HAMAP" id="MF_00090">
    <property type="entry name" value="PIMT"/>
    <property type="match status" value="1"/>
</dbReference>
<dbReference type="EMBL" id="JAPAAF010000001">
    <property type="protein sequence ID" value="MCW0481125.1"/>
    <property type="molecule type" value="Genomic_DNA"/>
</dbReference>
<dbReference type="CDD" id="cd02440">
    <property type="entry name" value="AdoMet_MTases"/>
    <property type="match status" value="1"/>
</dbReference>
<dbReference type="SUPFAM" id="SSF53335">
    <property type="entry name" value="S-adenosyl-L-methionine-dependent methyltransferases"/>
    <property type="match status" value="1"/>
</dbReference>
<evidence type="ECO:0000256" key="5">
    <source>
        <dbReference type="ARBA" id="ARBA00022679"/>
    </source>
</evidence>
<dbReference type="GO" id="GO:0030091">
    <property type="term" value="P:protein repair"/>
    <property type="evidence" value="ECO:0007669"/>
    <property type="project" value="UniProtKB-UniRule"/>
</dbReference>
<dbReference type="Pfam" id="PF01135">
    <property type="entry name" value="PCMT"/>
    <property type="match status" value="1"/>
</dbReference>
<dbReference type="NCBIfam" id="NF001453">
    <property type="entry name" value="PRK00312.1"/>
    <property type="match status" value="1"/>
</dbReference>
<dbReference type="InterPro" id="IPR029063">
    <property type="entry name" value="SAM-dependent_MTases_sf"/>
</dbReference>
<evidence type="ECO:0000256" key="4">
    <source>
        <dbReference type="ARBA" id="ARBA00022603"/>
    </source>
</evidence>
<dbReference type="PANTHER" id="PTHR11579">
    <property type="entry name" value="PROTEIN-L-ISOASPARTATE O-METHYLTRANSFERASE"/>
    <property type="match status" value="1"/>
</dbReference>
<comment type="similarity">
    <text evidence="2 7">Belongs to the methyltransferase superfamily. L-isoaspartyl/D-aspartyl protein methyltransferase family.</text>
</comment>
<keyword evidence="4 7" id="KW-0489">Methyltransferase</keyword>
<proteinExistence type="inferred from homology"/>
<protein>
    <recommendedName>
        <fullName evidence="7">Protein-L-isoaspartate O-methyltransferase</fullName>
        <ecNumber evidence="7">2.1.1.77</ecNumber>
    </recommendedName>
    <alternativeName>
        <fullName evidence="7">L-isoaspartyl protein carboxyl methyltransferase</fullName>
    </alternativeName>
    <alternativeName>
        <fullName evidence="7">Protein L-isoaspartyl methyltransferase</fullName>
    </alternativeName>
    <alternativeName>
        <fullName evidence="7">Protein-beta-aspartate methyltransferase</fullName>
        <shortName evidence="7">PIMT</shortName>
    </alternativeName>
</protein>
<dbReference type="AlphaFoldDB" id="A0AA41Y3G2"/>
<comment type="function">
    <text evidence="7">Catalyzes the methyl esterification of L-isoaspartyl residues in peptides and proteins that result from spontaneous decomposition of normal L-aspartyl and L-asparaginyl residues. It plays a role in the repair and/or degradation of damaged proteins.</text>
</comment>